<reference evidence="1 2" key="1">
    <citation type="journal article" date="2011" name="PLoS ONE">
        <title>Haloquadratum walsbyi: limited diversity in a global pond.</title>
        <authorList>
            <person name="Dyall-Smith M."/>
            <person name="Pfeiffer F."/>
            <person name="Klee K."/>
            <person name="Palm P."/>
            <person name="Gross K."/>
            <person name="Schuster S.C."/>
            <person name="Rampp M."/>
            <person name="Oesterhelt D."/>
        </authorList>
    </citation>
    <scope>NUCLEOTIDE SEQUENCE [LARGE SCALE GENOMIC DNA]</scope>
    <source>
        <strain evidence="2">DSM 16854 / JCM 12705 / C23</strain>
    </source>
</reference>
<dbReference type="AlphaFoldDB" id="G0LJQ0"/>
<dbReference type="EMBL" id="FR746099">
    <property type="protein sequence ID" value="CCC40984.1"/>
    <property type="molecule type" value="Genomic_DNA"/>
</dbReference>
<sequence>MFDFAIAGVFTLQPPHVILHVVFSGFQGSTSSRSSHHDNQYLKLKLCESDDIDPLAATTEDVKGYIQVNSHLSSKPGGLWTEDGKH</sequence>
<evidence type="ECO:0000313" key="1">
    <source>
        <dbReference type="EMBL" id="CCC40984.1"/>
    </source>
</evidence>
<protein>
    <submittedName>
        <fullName evidence="1">Uncharacterized protein</fullName>
    </submittedName>
</protein>
<organism evidence="1 2">
    <name type="scientific">Haloquadratum walsbyi (strain DSM 16854 / JCM 12705 / C23)</name>
    <dbReference type="NCBI Taxonomy" id="768065"/>
    <lineage>
        <taxon>Archaea</taxon>
        <taxon>Methanobacteriati</taxon>
        <taxon>Methanobacteriota</taxon>
        <taxon>Stenosarchaea group</taxon>
        <taxon>Halobacteria</taxon>
        <taxon>Halobacteriales</taxon>
        <taxon>Haloferacaceae</taxon>
        <taxon>Haloquadratum</taxon>
    </lineage>
</organism>
<gene>
    <name evidence="1" type="ordered locus">Hqrw_3203</name>
</gene>
<name>G0LJQ0_HALWC</name>
<evidence type="ECO:0000313" key="2">
    <source>
        <dbReference type="Proteomes" id="UP000007954"/>
    </source>
</evidence>
<accession>G0LJQ0</accession>
<proteinExistence type="predicted"/>
<dbReference type="HOGENOM" id="CLU_2490396_0_0_2"/>
<dbReference type="KEGG" id="hwc:Hqrw_3203"/>
<dbReference type="Proteomes" id="UP000007954">
    <property type="component" value="Chromosome"/>
</dbReference>